<accession>A0A2S4PX75</accession>
<comment type="caution">
    <text evidence="1">The sequence shown here is derived from an EMBL/GenBank/DDBJ whole genome shotgun (WGS) entry which is preliminary data.</text>
</comment>
<sequence length="292" mass="32698">MSNKEQVASVSQCMVTKEKSQTISMDKRLFVRIPKEHEWRKISPAGLCETKPVHSGFALSPCKNEAREAILTAANGLFMTGARLDQATNWIRVIIPIVTTSIRKEHREIEVSSSMLIEEVERVCSIRPTHVKLYGRNKAEAPHRTWMAFFSKLPRKGFRVFDESGIAQQFKKQKPLEFCIRFNGLILKRTAPGHRRMEIVALPTTPKNSAWLLPSTEIVEARIALTQIKTYRQAGEREYQAVILAKAAEESAAPVDKLNSDLASSQISEVDVDIDNIPASSVENSTGGALRL</sequence>
<protein>
    <submittedName>
        <fullName evidence="1">Uncharacterized protein</fullName>
    </submittedName>
</protein>
<dbReference type="STRING" id="225359.A0A2S4PX75"/>
<reference evidence="1 2" key="1">
    <citation type="submission" date="2017-10" db="EMBL/GenBank/DDBJ databases">
        <title>Development of genomic resources for the powdery mildew, Erysiphe pulchra.</title>
        <authorList>
            <person name="Wadl P.A."/>
            <person name="Mack B.M."/>
            <person name="Moore G."/>
            <person name="Beltz S.B."/>
        </authorList>
    </citation>
    <scope>NUCLEOTIDE SEQUENCE [LARGE SCALE GENOMIC DNA]</scope>
    <source>
        <strain evidence="1">Cflorida</strain>
    </source>
</reference>
<dbReference type="EMBL" id="PEDP01000287">
    <property type="protein sequence ID" value="POS86625.1"/>
    <property type="molecule type" value="Genomic_DNA"/>
</dbReference>
<dbReference type="Proteomes" id="UP000237438">
    <property type="component" value="Unassembled WGS sequence"/>
</dbReference>
<dbReference type="AlphaFoldDB" id="A0A2S4PX75"/>
<gene>
    <name evidence="1" type="ORF">EPUL_003798</name>
</gene>
<dbReference type="OrthoDB" id="3611560at2759"/>
<name>A0A2S4PX75_9PEZI</name>
<keyword evidence="2" id="KW-1185">Reference proteome</keyword>
<proteinExistence type="predicted"/>
<evidence type="ECO:0000313" key="1">
    <source>
        <dbReference type="EMBL" id="POS86625.1"/>
    </source>
</evidence>
<evidence type="ECO:0000313" key="2">
    <source>
        <dbReference type="Proteomes" id="UP000237438"/>
    </source>
</evidence>
<organism evidence="1 2">
    <name type="scientific">Erysiphe pulchra</name>
    <dbReference type="NCBI Taxonomy" id="225359"/>
    <lineage>
        <taxon>Eukaryota</taxon>
        <taxon>Fungi</taxon>
        <taxon>Dikarya</taxon>
        <taxon>Ascomycota</taxon>
        <taxon>Pezizomycotina</taxon>
        <taxon>Leotiomycetes</taxon>
        <taxon>Erysiphales</taxon>
        <taxon>Erysiphaceae</taxon>
        <taxon>Erysiphe</taxon>
    </lineage>
</organism>